<evidence type="ECO:0000259" key="12">
    <source>
        <dbReference type="Pfam" id="PF00593"/>
    </source>
</evidence>
<dbReference type="InterPro" id="IPR008969">
    <property type="entry name" value="CarboxyPept-like_regulatory"/>
</dbReference>
<evidence type="ECO:0000313" key="15">
    <source>
        <dbReference type="Proteomes" id="UP001168528"/>
    </source>
</evidence>
<reference evidence="14" key="1">
    <citation type="submission" date="2023-07" db="EMBL/GenBank/DDBJ databases">
        <title>The genome sequence of Rhodocytophaga aerolata KACC 12507.</title>
        <authorList>
            <person name="Zhang X."/>
        </authorList>
    </citation>
    <scope>NUCLEOTIDE SEQUENCE</scope>
    <source>
        <strain evidence="14">KACC 12507</strain>
    </source>
</reference>
<comment type="similarity">
    <text evidence="10 11">Belongs to the TonB-dependent receptor family.</text>
</comment>
<evidence type="ECO:0000256" key="10">
    <source>
        <dbReference type="PROSITE-ProRule" id="PRU01360"/>
    </source>
</evidence>
<keyword evidence="2 10" id="KW-0813">Transport</keyword>
<dbReference type="EMBL" id="JAUKPO010000022">
    <property type="protein sequence ID" value="MDO1449760.1"/>
    <property type="molecule type" value="Genomic_DNA"/>
</dbReference>
<keyword evidence="4 10" id="KW-0812">Transmembrane</keyword>
<evidence type="ECO:0000256" key="5">
    <source>
        <dbReference type="ARBA" id="ARBA00022729"/>
    </source>
</evidence>
<keyword evidence="5" id="KW-0732">Signal</keyword>
<name>A0ABT8RCH1_9BACT</name>
<evidence type="ECO:0000256" key="6">
    <source>
        <dbReference type="ARBA" id="ARBA00023077"/>
    </source>
</evidence>
<dbReference type="Gene3D" id="2.170.130.10">
    <property type="entry name" value="TonB-dependent receptor, plug domain"/>
    <property type="match status" value="1"/>
</dbReference>
<dbReference type="Gene3D" id="2.60.40.1120">
    <property type="entry name" value="Carboxypeptidase-like, regulatory domain"/>
    <property type="match status" value="1"/>
</dbReference>
<dbReference type="InterPro" id="IPR012910">
    <property type="entry name" value="Plug_dom"/>
</dbReference>
<comment type="subcellular location">
    <subcellularLocation>
        <location evidence="1 10">Cell outer membrane</location>
        <topology evidence="1 10">Multi-pass membrane protein</topology>
    </subcellularLocation>
</comment>
<dbReference type="InterPro" id="IPR000531">
    <property type="entry name" value="Beta-barrel_TonB"/>
</dbReference>
<dbReference type="SUPFAM" id="SSF49464">
    <property type="entry name" value="Carboxypeptidase regulatory domain-like"/>
    <property type="match status" value="1"/>
</dbReference>
<keyword evidence="6 11" id="KW-0798">TonB box</keyword>
<comment type="caution">
    <text evidence="14">The sequence shown here is derived from an EMBL/GenBank/DDBJ whole genome shotgun (WGS) entry which is preliminary data.</text>
</comment>
<keyword evidence="7 10" id="KW-0472">Membrane</keyword>
<keyword evidence="3 10" id="KW-1134">Transmembrane beta strand</keyword>
<proteinExistence type="inferred from homology"/>
<evidence type="ECO:0000256" key="7">
    <source>
        <dbReference type="ARBA" id="ARBA00023136"/>
    </source>
</evidence>
<dbReference type="RefSeq" id="WP_302040564.1">
    <property type="nucleotide sequence ID" value="NZ_JAUKPO010000022.1"/>
</dbReference>
<keyword evidence="15" id="KW-1185">Reference proteome</keyword>
<feature type="domain" description="TonB-dependent receptor plug" evidence="13">
    <location>
        <begin position="226"/>
        <end position="304"/>
    </location>
</feature>
<dbReference type="Pfam" id="PF13715">
    <property type="entry name" value="CarbopepD_reg_2"/>
    <property type="match status" value="1"/>
</dbReference>
<evidence type="ECO:0000256" key="9">
    <source>
        <dbReference type="ARBA" id="ARBA00023237"/>
    </source>
</evidence>
<dbReference type="InterPro" id="IPR039426">
    <property type="entry name" value="TonB-dep_rcpt-like"/>
</dbReference>
<dbReference type="Pfam" id="PF07715">
    <property type="entry name" value="Plug"/>
    <property type="match status" value="1"/>
</dbReference>
<dbReference type="InterPro" id="IPR037066">
    <property type="entry name" value="Plug_dom_sf"/>
</dbReference>
<evidence type="ECO:0000256" key="2">
    <source>
        <dbReference type="ARBA" id="ARBA00022448"/>
    </source>
</evidence>
<dbReference type="InterPro" id="IPR036942">
    <property type="entry name" value="Beta-barrel_TonB_sf"/>
</dbReference>
<evidence type="ECO:0000313" key="14">
    <source>
        <dbReference type="EMBL" id="MDO1449760.1"/>
    </source>
</evidence>
<gene>
    <name evidence="14" type="ORF">Q0590_26010</name>
</gene>
<protein>
    <submittedName>
        <fullName evidence="14">TonB-dependent receptor</fullName>
    </submittedName>
</protein>
<evidence type="ECO:0000256" key="1">
    <source>
        <dbReference type="ARBA" id="ARBA00004571"/>
    </source>
</evidence>
<dbReference type="SUPFAM" id="SSF56935">
    <property type="entry name" value="Porins"/>
    <property type="match status" value="1"/>
</dbReference>
<dbReference type="Gene3D" id="2.40.170.20">
    <property type="entry name" value="TonB-dependent receptor, beta-barrel domain"/>
    <property type="match status" value="1"/>
</dbReference>
<keyword evidence="9 10" id="KW-0998">Cell outer membrane</keyword>
<evidence type="ECO:0000256" key="11">
    <source>
        <dbReference type="RuleBase" id="RU003357"/>
    </source>
</evidence>
<dbReference type="Pfam" id="PF00593">
    <property type="entry name" value="TonB_dep_Rec_b-barrel"/>
    <property type="match status" value="1"/>
</dbReference>
<accession>A0ABT8RCH1</accession>
<keyword evidence="8 14" id="KW-0675">Receptor</keyword>
<feature type="domain" description="TonB-dependent receptor-like beta-barrel" evidence="12">
    <location>
        <begin position="408"/>
        <end position="818"/>
    </location>
</feature>
<dbReference type="PANTHER" id="PTHR30069:SF29">
    <property type="entry name" value="HEMOGLOBIN AND HEMOGLOBIN-HAPTOGLOBIN-BINDING PROTEIN 1-RELATED"/>
    <property type="match status" value="1"/>
</dbReference>
<evidence type="ECO:0000259" key="13">
    <source>
        <dbReference type="Pfam" id="PF07715"/>
    </source>
</evidence>
<sequence length="868" mass="97576">MRILQKGLLLAFTLFFCLPLWAQSILDKKISLPGAEFNLERALEEIGKRAGIPIALSSSQLPAQAKVRFPSAEISVREALDISLQHTGLKYAYLNGQIIISKRAGKGKKATVSGYIRSAETNENLIGANIYSAHHQTGASSNAYGFYSFTLPADSLYLRYSYVGYQTHTVPLLLNGDTVINIYLSQLSLQEVEVLSSKMESPTQLSTTSRMEIPVERIEAMPAFFGEVDVLKSIQFLPGVQSGMEGSTALYVRGGGPDHNLILIDGVPVYNVSHLFGFFSVFNSDAINHVELYKGGFPARYGGRLSSVINVTTREGNNKSLKGEGSIGLISSKLTLEGPIKNEKTSFLVSARRTYLDALARPLISLATPHTMGYFFYDLNGKINHQFSHKDRLYLSAYLGNDKLRLKFNDVFAEGKRSSDDGLRWGNITSALRWNHIFSSKMFSNAILTYSSYDFSYFSILDQQILSGPYQSKTSSNDKYLSGIRDWSLRTEFEYFPSARHAIRFGGQATAHAFSPGASRHRQTSEQVTEIDTAFDGSTIHTSEFALYAEDDFSLTEQLKMNLGVHGSGYQTGPSFYTSLQPRLSLRYLLRPDFALKGSFVTMTQYIHLLTNSGIGLPTDLWVPATSRIKPQESRQWVAGLSKDIGPSLEVSLEGYYKSMNHVIEFAPATGFFEADTDWESNIISGKGESYGLEVLLQKKTGRLTGWAGYTLSKTDRQFASINKGKKFPYKYDRRHDVDLTLSYQLKPHIQISGNWVYGTGNAVSLPLQRYTSAFTLYNRYSREVYQYEGRNNFRMKPVHRMDLSISFSKQKKWGERKWIVSLYNAYSRMNPLYYTVSTDYSAGLAKKKFIQYSVFPIIPSLSYHFKF</sequence>
<dbReference type="PANTHER" id="PTHR30069">
    <property type="entry name" value="TONB-DEPENDENT OUTER MEMBRANE RECEPTOR"/>
    <property type="match status" value="1"/>
</dbReference>
<evidence type="ECO:0000256" key="8">
    <source>
        <dbReference type="ARBA" id="ARBA00023170"/>
    </source>
</evidence>
<evidence type="ECO:0000256" key="4">
    <source>
        <dbReference type="ARBA" id="ARBA00022692"/>
    </source>
</evidence>
<dbReference type="PROSITE" id="PS52016">
    <property type="entry name" value="TONB_DEPENDENT_REC_3"/>
    <property type="match status" value="1"/>
</dbReference>
<evidence type="ECO:0000256" key="3">
    <source>
        <dbReference type="ARBA" id="ARBA00022452"/>
    </source>
</evidence>
<organism evidence="14 15">
    <name type="scientific">Rhodocytophaga aerolata</name>
    <dbReference type="NCBI Taxonomy" id="455078"/>
    <lineage>
        <taxon>Bacteria</taxon>
        <taxon>Pseudomonadati</taxon>
        <taxon>Bacteroidota</taxon>
        <taxon>Cytophagia</taxon>
        <taxon>Cytophagales</taxon>
        <taxon>Rhodocytophagaceae</taxon>
        <taxon>Rhodocytophaga</taxon>
    </lineage>
</organism>
<dbReference type="Proteomes" id="UP001168528">
    <property type="component" value="Unassembled WGS sequence"/>
</dbReference>
<dbReference type="Gene3D" id="3.55.50.30">
    <property type="match status" value="1"/>
</dbReference>